<dbReference type="Proteomes" id="UP000238348">
    <property type="component" value="Chromosome"/>
</dbReference>
<protein>
    <submittedName>
        <fullName evidence="1">Uncharacterized protein</fullName>
    </submittedName>
</protein>
<organism evidence="1 2">
    <name type="scientific">Sorangium cellulosum</name>
    <name type="common">Polyangium cellulosum</name>
    <dbReference type="NCBI Taxonomy" id="56"/>
    <lineage>
        <taxon>Bacteria</taxon>
        <taxon>Pseudomonadati</taxon>
        <taxon>Myxococcota</taxon>
        <taxon>Polyangia</taxon>
        <taxon>Polyangiales</taxon>
        <taxon>Polyangiaceae</taxon>
        <taxon>Sorangium</taxon>
    </lineage>
</organism>
<name>A0A2L0FAF5_SORCE</name>
<dbReference type="EMBL" id="CP012673">
    <property type="protein sequence ID" value="AUX48560.1"/>
    <property type="molecule type" value="Genomic_DNA"/>
</dbReference>
<dbReference type="AlphaFoldDB" id="A0A2L0FAF5"/>
<evidence type="ECO:0000313" key="1">
    <source>
        <dbReference type="EMBL" id="AUX48560.1"/>
    </source>
</evidence>
<gene>
    <name evidence="1" type="ORF">SOCE26_100980</name>
</gene>
<proteinExistence type="predicted"/>
<accession>A0A2L0FAF5</accession>
<dbReference type="RefSeq" id="WP_234023158.1">
    <property type="nucleotide sequence ID" value="NZ_CP012673.1"/>
</dbReference>
<sequence>MTTLVGAAPSGDHGPMMTVFEVYLASGAGSSELLSAEVLRETGAQVMTLKEAELVGFQGIDPLEGSGDVRLIAVRAGDAPWIHRCLESSGAVVSFRAHQVD</sequence>
<evidence type="ECO:0000313" key="2">
    <source>
        <dbReference type="Proteomes" id="UP000238348"/>
    </source>
</evidence>
<reference evidence="1 2" key="1">
    <citation type="submission" date="2015-09" db="EMBL/GenBank/DDBJ databases">
        <title>Sorangium comparison.</title>
        <authorList>
            <person name="Zaburannyi N."/>
            <person name="Bunk B."/>
            <person name="Overmann J."/>
            <person name="Mueller R."/>
        </authorList>
    </citation>
    <scope>NUCLEOTIDE SEQUENCE [LARGE SCALE GENOMIC DNA]</scope>
    <source>
        <strain evidence="1 2">So ce26</strain>
    </source>
</reference>